<evidence type="ECO:0000256" key="1">
    <source>
        <dbReference type="SAM" id="SignalP"/>
    </source>
</evidence>
<evidence type="ECO:0000259" key="2">
    <source>
        <dbReference type="SMART" id="SM00642"/>
    </source>
</evidence>
<organism evidence="3 4">
    <name type="scientific">Novosphingobium pokkalii</name>
    <dbReference type="NCBI Taxonomy" id="1770194"/>
    <lineage>
        <taxon>Bacteria</taxon>
        <taxon>Pseudomonadati</taxon>
        <taxon>Pseudomonadota</taxon>
        <taxon>Alphaproteobacteria</taxon>
        <taxon>Sphingomonadales</taxon>
        <taxon>Sphingomonadaceae</taxon>
        <taxon>Novosphingobium</taxon>
    </lineage>
</organism>
<reference evidence="4" key="1">
    <citation type="journal article" date="2019" name="Int. J. Syst. Evol. Microbiol.">
        <title>The Global Catalogue of Microorganisms (GCM) 10K type strain sequencing project: providing services to taxonomists for standard genome sequencing and annotation.</title>
        <authorList>
            <consortium name="The Broad Institute Genomics Platform"/>
            <consortium name="The Broad Institute Genome Sequencing Center for Infectious Disease"/>
            <person name="Wu L."/>
            <person name="Ma J."/>
        </authorList>
    </citation>
    <scope>NUCLEOTIDE SEQUENCE [LARGE SCALE GENOMIC DNA]</scope>
    <source>
        <strain evidence="4">KCTC 42224</strain>
    </source>
</reference>
<feature type="domain" description="Glycosyl hydrolase family 13 catalytic" evidence="2">
    <location>
        <begin position="48"/>
        <end position="520"/>
    </location>
</feature>
<dbReference type="GO" id="GO:0016787">
    <property type="term" value="F:hydrolase activity"/>
    <property type="evidence" value="ECO:0007669"/>
    <property type="project" value="UniProtKB-KW"/>
</dbReference>
<dbReference type="InterPro" id="IPR017853">
    <property type="entry name" value="GH"/>
</dbReference>
<evidence type="ECO:0000313" key="3">
    <source>
        <dbReference type="EMBL" id="MFC3672739.1"/>
    </source>
</evidence>
<dbReference type="Gene3D" id="3.20.20.80">
    <property type="entry name" value="Glycosidases"/>
    <property type="match status" value="2"/>
</dbReference>
<keyword evidence="4" id="KW-1185">Reference proteome</keyword>
<feature type="signal peptide" evidence="1">
    <location>
        <begin position="1"/>
        <end position="23"/>
    </location>
</feature>
<dbReference type="Proteomes" id="UP001595683">
    <property type="component" value="Unassembled WGS sequence"/>
</dbReference>
<accession>A0ABV7V6E2</accession>
<name>A0ABV7V6E2_9SPHN</name>
<gene>
    <name evidence="3" type="ORF">ACFOOT_15050</name>
</gene>
<dbReference type="SMART" id="SM00642">
    <property type="entry name" value="Aamy"/>
    <property type="match status" value="1"/>
</dbReference>
<dbReference type="EMBL" id="JBHRYE010000022">
    <property type="protein sequence ID" value="MFC3672739.1"/>
    <property type="molecule type" value="Genomic_DNA"/>
</dbReference>
<dbReference type="Pfam" id="PF00128">
    <property type="entry name" value="Alpha-amylase"/>
    <property type="match status" value="1"/>
</dbReference>
<dbReference type="PANTHER" id="PTHR10357:SF209">
    <property type="entry name" value="PERIPLASMIC ALPHA-AMYLASE"/>
    <property type="match status" value="1"/>
</dbReference>
<dbReference type="SUPFAM" id="SSF51445">
    <property type="entry name" value="(Trans)glycosidases"/>
    <property type="match status" value="1"/>
</dbReference>
<keyword evidence="3" id="KW-0378">Hydrolase</keyword>
<protein>
    <submittedName>
        <fullName evidence="3">Alpha-amylase family glycosyl hydrolase</fullName>
    </submittedName>
</protein>
<sequence length="627" mass="67760">MILRFSTALAVALATTALAPAFAAPSGVPTSIPATLATRPADGEMIYFVLPDRFANGDTANDTGGIAGGRLTSGFDPADKGFYHGGDIKGLIARLDYIKGMGFTAVWVGPVFKNKPVQGAPGQESAGYHGYWITDFTQVDPHFGTNAEFAALVSAAHALGLKVYMDIVVNHTADVIQYREVPAGTAAPYRDKADYPYSRKGGLAGPAINAGFAGDEDSTEANFAHLTDPAYAYTPFIPKGEEHVKVPDWLNNPLYYHNRGDSTFSGENSRFGDFSGLDDVFTEHPRVRAGMIAIYGDWIRKFHVDGFRIDTARHVDPGFWQAFIPAMQHIARAEGIPHFAIFGEVARENPDNGYIARFTRRDGYPNVLDFAFHAAVRAVLAQDKGTDVLADLFDGDVLYQGGEKAALAQPTFIDNHDVGRFAWLVEHDRPGIGQDELLARTALAHTMLLTLRGSPVVYYGDEQGMVGHGNDQAARQDMFASKVPSYNDQPLLGTTRTTAQDNFNPDHPLYKLIARLNALRGRHPALARGAQVTRSYGEKPGLFSVSRFDPFTNAEYLIAFNTSGQPIKAASTIGTAAQQLESLWGQCPAQVSAPGSVVLDLPAYGSAVCRVLPTSISQPNSSNKQGQ</sequence>
<dbReference type="PANTHER" id="PTHR10357">
    <property type="entry name" value="ALPHA-AMYLASE FAMILY MEMBER"/>
    <property type="match status" value="1"/>
</dbReference>
<feature type="chain" id="PRO_5045769990" evidence="1">
    <location>
        <begin position="24"/>
        <end position="627"/>
    </location>
</feature>
<comment type="caution">
    <text evidence="3">The sequence shown here is derived from an EMBL/GenBank/DDBJ whole genome shotgun (WGS) entry which is preliminary data.</text>
</comment>
<proteinExistence type="predicted"/>
<dbReference type="CDD" id="cd11339">
    <property type="entry name" value="AmyAc_bac_CMD_like_2"/>
    <property type="match status" value="1"/>
</dbReference>
<dbReference type="RefSeq" id="WP_191323327.1">
    <property type="nucleotide sequence ID" value="NZ_BMZP01000004.1"/>
</dbReference>
<evidence type="ECO:0000313" key="4">
    <source>
        <dbReference type="Proteomes" id="UP001595683"/>
    </source>
</evidence>
<keyword evidence="1" id="KW-0732">Signal</keyword>
<dbReference type="InterPro" id="IPR006047">
    <property type="entry name" value="GH13_cat_dom"/>
</dbReference>